<proteinExistence type="predicted"/>
<dbReference type="GO" id="GO:0016491">
    <property type="term" value="F:oxidoreductase activity"/>
    <property type="evidence" value="ECO:0007669"/>
    <property type="project" value="UniProtKB-KW"/>
</dbReference>
<dbReference type="Proteomes" id="UP000238479">
    <property type="component" value="Chromosome 5"/>
</dbReference>
<dbReference type="InterPro" id="IPR012348">
    <property type="entry name" value="RNR-like"/>
</dbReference>
<dbReference type="EMBL" id="PDCK01000043">
    <property type="protein sequence ID" value="PRQ29009.1"/>
    <property type="molecule type" value="Genomic_DNA"/>
</dbReference>
<dbReference type="Gramene" id="PRQ29009">
    <property type="protein sequence ID" value="PRQ29009"/>
    <property type="gene ID" value="RchiOBHm_Chr5g0009181"/>
</dbReference>
<evidence type="ECO:0000313" key="1">
    <source>
        <dbReference type="EMBL" id="PRQ29009.1"/>
    </source>
</evidence>
<dbReference type="SUPFAM" id="SSF47240">
    <property type="entry name" value="Ferritin-like"/>
    <property type="match status" value="1"/>
</dbReference>
<dbReference type="EC" id="1.17.4.-" evidence="1"/>
<dbReference type="InterPro" id="IPR009078">
    <property type="entry name" value="Ferritin-like_SF"/>
</dbReference>
<dbReference type="STRING" id="74649.A0A2P6Q4D3"/>
<gene>
    <name evidence="1" type="ORF">RchiOBHm_Chr5g0009181</name>
</gene>
<protein>
    <submittedName>
        <fullName evidence="1">Putative oxidoreductase</fullName>
        <ecNumber evidence="1">1.17.4.-</ecNumber>
    </submittedName>
</protein>
<keyword evidence="2" id="KW-1185">Reference proteome</keyword>
<organism evidence="1 2">
    <name type="scientific">Rosa chinensis</name>
    <name type="common">China rose</name>
    <dbReference type="NCBI Taxonomy" id="74649"/>
    <lineage>
        <taxon>Eukaryota</taxon>
        <taxon>Viridiplantae</taxon>
        <taxon>Streptophyta</taxon>
        <taxon>Embryophyta</taxon>
        <taxon>Tracheophyta</taxon>
        <taxon>Spermatophyta</taxon>
        <taxon>Magnoliopsida</taxon>
        <taxon>eudicotyledons</taxon>
        <taxon>Gunneridae</taxon>
        <taxon>Pentapetalae</taxon>
        <taxon>rosids</taxon>
        <taxon>fabids</taxon>
        <taxon>Rosales</taxon>
        <taxon>Rosaceae</taxon>
        <taxon>Rosoideae</taxon>
        <taxon>Rosoideae incertae sedis</taxon>
        <taxon>Rosa</taxon>
    </lineage>
</organism>
<name>A0A2P6Q4D3_ROSCH</name>
<sequence length="55" mass="6319">MILGVQRNNNSTDFESLVCVCAKEVDVSQDVQQWEALTDSKKHFISHVPAFLRQR</sequence>
<dbReference type="AlphaFoldDB" id="A0A2P6Q4D3"/>
<evidence type="ECO:0000313" key="2">
    <source>
        <dbReference type="Proteomes" id="UP000238479"/>
    </source>
</evidence>
<keyword evidence="1" id="KW-0560">Oxidoreductase</keyword>
<dbReference type="Gene3D" id="1.10.620.20">
    <property type="entry name" value="Ribonucleotide Reductase, subunit A"/>
    <property type="match status" value="1"/>
</dbReference>
<reference evidence="1 2" key="1">
    <citation type="journal article" date="2018" name="Nat. Genet.">
        <title>The Rosa genome provides new insights in the design of modern roses.</title>
        <authorList>
            <person name="Bendahmane M."/>
        </authorList>
    </citation>
    <scope>NUCLEOTIDE SEQUENCE [LARGE SCALE GENOMIC DNA]</scope>
    <source>
        <strain evidence="2">cv. Old Blush</strain>
    </source>
</reference>
<accession>A0A2P6Q4D3</accession>
<comment type="caution">
    <text evidence="1">The sequence shown here is derived from an EMBL/GenBank/DDBJ whole genome shotgun (WGS) entry which is preliminary data.</text>
</comment>